<accession>A0A2R5G3S3</accession>
<dbReference type="InParanoid" id="A0A2R5G3S3"/>
<protein>
    <submittedName>
        <fullName evidence="8">ATP-binding cassette sub-family A member 1</fullName>
    </submittedName>
</protein>
<feature type="transmembrane region" description="Helical" evidence="6">
    <location>
        <begin position="496"/>
        <end position="519"/>
    </location>
</feature>
<keyword evidence="9" id="KW-1185">Reference proteome</keyword>
<organism evidence="8 9">
    <name type="scientific">Hondaea fermentalgiana</name>
    <dbReference type="NCBI Taxonomy" id="2315210"/>
    <lineage>
        <taxon>Eukaryota</taxon>
        <taxon>Sar</taxon>
        <taxon>Stramenopiles</taxon>
        <taxon>Bigyra</taxon>
        <taxon>Labyrinthulomycetes</taxon>
        <taxon>Thraustochytrida</taxon>
        <taxon>Thraustochytriidae</taxon>
        <taxon>Hondaea</taxon>
    </lineage>
</organism>
<dbReference type="Proteomes" id="UP000241890">
    <property type="component" value="Unassembled WGS sequence"/>
</dbReference>
<proteinExistence type="predicted"/>
<dbReference type="PANTHER" id="PTHR19229">
    <property type="entry name" value="ATP-BINDING CASSETTE TRANSPORTER SUBFAMILY A ABCA"/>
    <property type="match status" value="1"/>
</dbReference>
<keyword evidence="8" id="KW-0547">Nucleotide-binding</keyword>
<dbReference type="AlphaFoldDB" id="A0A2R5G3S3"/>
<feature type="region of interest" description="Disordered" evidence="5">
    <location>
        <begin position="72"/>
        <end position="108"/>
    </location>
</feature>
<keyword evidence="2 6" id="KW-0812">Transmembrane</keyword>
<dbReference type="InterPro" id="IPR026082">
    <property type="entry name" value="ABCA"/>
</dbReference>
<evidence type="ECO:0000313" key="9">
    <source>
        <dbReference type="Proteomes" id="UP000241890"/>
    </source>
</evidence>
<dbReference type="GO" id="GO:0005524">
    <property type="term" value="F:ATP binding"/>
    <property type="evidence" value="ECO:0007669"/>
    <property type="project" value="UniProtKB-KW"/>
</dbReference>
<keyword evidence="4 6" id="KW-0472">Membrane</keyword>
<feature type="transmembrane region" description="Helical" evidence="6">
    <location>
        <begin position="561"/>
        <end position="579"/>
    </location>
</feature>
<dbReference type="EMBL" id="BEYU01000014">
    <property type="protein sequence ID" value="GBG25686.1"/>
    <property type="molecule type" value="Genomic_DNA"/>
</dbReference>
<feature type="transmembrane region" description="Helical" evidence="6">
    <location>
        <begin position="531"/>
        <end position="555"/>
    </location>
</feature>
<dbReference type="InterPro" id="IPR013525">
    <property type="entry name" value="ABC2_TM"/>
</dbReference>
<evidence type="ECO:0000256" key="6">
    <source>
        <dbReference type="SAM" id="Phobius"/>
    </source>
</evidence>
<evidence type="ECO:0000256" key="5">
    <source>
        <dbReference type="SAM" id="MobiDB-lite"/>
    </source>
</evidence>
<dbReference type="OrthoDB" id="10255969at2759"/>
<evidence type="ECO:0000313" key="8">
    <source>
        <dbReference type="EMBL" id="GBG25686.1"/>
    </source>
</evidence>
<evidence type="ECO:0000256" key="1">
    <source>
        <dbReference type="ARBA" id="ARBA00004141"/>
    </source>
</evidence>
<evidence type="ECO:0000259" key="7">
    <source>
        <dbReference type="Pfam" id="PF12698"/>
    </source>
</evidence>
<feature type="transmembrane region" description="Helical" evidence="6">
    <location>
        <begin position="12"/>
        <end position="35"/>
    </location>
</feature>
<name>A0A2R5G3S3_9STRA</name>
<feature type="domain" description="ABC-2 type transporter transmembrane" evidence="7">
    <location>
        <begin position="460"/>
        <end position="611"/>
    </location>
</feature>
<reference evidence="8 9" key="1">
    <citation type="submission" date="2017-12" db="EMBL/GenBank/DDBJ databases">
        <title>Sequencing, de novo assembly and annotation of complete genome of a new Thraustochytrid species, strain FCC1311.</title>
        <authorList>
            <person name="Sedici K."/>
            <person name="Godart F."/>
            <person name="Aiese Cigliano R."/>
            <person name="Sanseverino W."/>
            <person name="Barakat M."/>
            <person name="Ortet P."/>
            <person name="Marechal E."/>
            <person name="Cagnac O."/>
            <person name="Amato A."/>
        </authorList>
    </citation>
    <scope>NUCLEOTIDE SEQUENCE [LARGE SCALE GENOMIC DNA]</scope>
</reference>
<evidence type="ECO:0000256" key="3">
    <source>
        <dbReference type="ARBA" id="ARBA00022989"/>
    </source>
</evidence>
<dbReference type="GO" id="GO:0005319">
    <property type="term" value="F:lipid transporter activity"/>
    <property type="evidence" value="ECO:0007669"/>
    <property type="project" value="TreeGrafter"/>
</dbReference>
<gene>
    <name evidence="8" type="ORF">FCC1311_106451</name>
</gene>
<evidence type="ECO:0000256" key="4">
    <source>
        <dbReference type="ARBA" id="ARBA00023136"/>
    </source>
</evidence>
<dbReference type="PANTHER" id="PTHR19229:SF267">
    <property type="entry name" value="ABC TRANSPORTER A FAMILY MEMBER 1"/>
    <property type="match status" value="1"/>
</dbReference>
<comment type="subcellular location">
    <subcellularLocation>
        <location evidence="1">Membrane</location>
        <topology evidence="1">Multi-pass membrane protein</topology>
    </subcellularLocation>
</comment>
<dbReference type="GO" id="GO:0140359">
    <property type="term" value="F:ABC-type transporter activity"/>
    <property type="evidence" value="ECO:0007669"/>
    <property type="project" value="InterPro"/>
</dbReference>
<sequence>MTTSSSSSSSSLALQGAVAPATLQWCGFLACSHVIRRRTKFRWIRDPVFIHVKPGPVRPRLKLACCSRSPYAPCAPQTQKKSPATPASSEGLGAARPAERAAPELSRGAPGGCAAEQLRLAGLTLHSWCKQESCASYSASPSLGRHGTARAAEDPDDHEDFVLELSTEGYGPGLVTIPPLAYLSMIATKIEHVFALVPGSPNDPEQLAWLDRFEAQLDNWTSAFDGPAWRSVTAMSRKKLGFGFCRLGKLIRRFDSQEALTAYVTSETYGNTSWPRGHACPDETYMANPRLHMALILDQVGDGKDREWAYTIQTNFSVIPLTYPKLGFTSRINVGVNEKYIDQYMMSGFLTLQQAVDRVIINQPLGSDREVRALALRQVCDAFDPLRSLVSKYLPPHTLDGVNCSHLLDEFLDFQDIDLGPLTDPVRFAPNNVRMAEFPTPEMVDKPFYRKIKNVFGLDLVLTFLWPISRLVRGIVHEKETRAREGMRMMGLQYSALYWSWFITYGAIFFVISAAITGIAQAHLFSSSDPVLVFAYFFVFCLSIIAYCFMVSVLFNRAKTASTAGVVLFFVGFFPFFGVNSRNATASAKAFASLLAPTAFGLGASTLATYEAGFGKVGLGVKEIDPEKRLARTTLGAPATPASVCREVI</sequence>
<dbReference type="GO" id="GO:0016020">
    <property type="term" value="C:membrane"/>
    <property type="evidence" value="ECO:0007669"/>
    <property type="project" value="UniProtKB-SubCell"/>
</dbReference>
<evidence type="ECO:0000256" key="2">
    <source>
        <dbReference type="ARBA" id="ARBA00022692"/>
    </source>
</evidence>
<feature type="compositionally biased region" description="Polar residues" evidence="5">
    <location>
        <begin position="76"/>
        <end position="88"/>
    </location>
</feature>
<keyword evidence="8" id="KW-0067">ATP-binding</keyword>
<comment type="caution">
    <text evidence="8">The sequence shown here is derived from an EMBL/GenBank/DDBJ whole genome shotgun (WGS) entry which is preliminary data.</text>
</comment>
<keyword evidence="3 6" id="KW-1133">Transmembrane helix</keyword>
<dbReference type="Pfam" id="PF12698">
    <property type="entry name" value="ABC2_membrane_3"/>
    <property type="match status" value="1"/>
</dbReference>
<feature type="transmembrane region" description="Helical" evidence="6">
    <location>
        <begin position="591"/>
        <end position="610"/>
    </location>
</feature>